<dbReference type="SMART" id="SM00192">
    <property type="entry name" value="LDLa"/>
    <property type="match status" value="2"/>
</dbReference>
<dbReference type="Gene3D" id="4.10.400.10">
    <property type="entry name" value="Low-density Lipoprotein Receptor"/>
    <property type="match status" value="2"/>
</dbReference>
<feature type="compositionally biased region" description="Basic and acidic residues" evidence="9">
    <location>
        <begin position="1567"/>
        <end position="1583"/>
    </location>
</feature>
<dbReference type="GO" id="GO:0005886">
    <property type="term" value="C:plasma membrane"/>
    <property type="evidence" value="ECO:0007669"/>
    <property type="project" value="TreeGrafter"/>
</dbReference>
<evidence type="ECO:0000256" key="2">
    <source>
        <dbReference type="ARBA" id="ARBA00004308"/>
    </source>
</evidence>
<dbReference type="PANTHER" id="PTHR24270:SF8">
    <property type="entry name" value="LD11117P-RELATED"/>
    <property type="match status" value="1"/>
</dbReference>
<dbReference type="CDD" id="cd00112">
    <property type="entry name" value="LDLa"/>
    <property type="match status" value="2"/>
</dbReference>
<feature type="region of interest" description="Disordered" evidence="9">
    <location>
        <begin position="2667"/>
        <end position="2695"/>
    </location>
</feature>
<proteinExistence type="predicted"/>
<feature type="compositionally biased region" description="Polar residues" evidence="9">
    <location>
        <begin position="1593"/>
        <end position="1609"/>
    </location>
</feature>
<dbReference type="InterPro" id="IPR018114">
    <property type="entry name" value="TRYPSIN_HIS"/>
</dbReference>
<feature type="compositionally biased region" description="Polar residues" evidence="9">
    <location>
        <begin position="1530"/>
        <end position="1540"/>
    </location>
</feature>
<evidence type="ECO:0000256" key="9">
    <source>
        <dbReference type="SAM" id="MobiDB-lite"/>
    </source>
</evidence>
<gene>
    <name evidence="12" type="primary">LOC108680550</name>
</gene>
<feature type="compositionally biased region" description="Low complexity" evidence="9">
    <location>
        <begin position="518"/>
        <end position="575"/>
    </location>
</feature>
<dbReference type="GeneID" id="108680550"/>
<dbReference type="GO" id="GO:0012505">
    <property type="term" value="C:endomembrane system"/>
    <property type="evidence" value="ECO:0007669"/>
    <property type="project" value="UniProtKB-SubCell"/>
</dbReference>
<dbReference type="Pfam" id="PF00089">
    <property type="entry name" value="Trypsin"/>
    <property type="match status" value="1"/>
</dbReference>
<evidence type="ECO:0000256" key="4">
    <source>
        <dbReference type="ARBA" id="ARBA00022737"/>
    </source>
</evidence>
<feature type="region of interest" description="Disordered" evidence="9">
    <location>
        <begin position="2905"/>
        <end position="2948"/>
    </location>
</feature>
<feature type="region of interest" description="Disordered" evidence="9">
    <location>
        <begin position="513"/>
        <end position="586"/>
    </location>
</feature>
<feature type="disulfide bond" evidence="8">
    <location>
        <begin position="2456"/>
        <end position="2471"/>
    </location>
</feature>
<feature type="region of interest" description="Disordered" evidence="9">
    <location>
        <begin position="1683"/>
        <end position="1710"/>
    </location>
</feature>
<sequence length="3119" mass="346632">MGDHPGSGGMGDHPGSGGMEEASSEAVSFDPSRAPPPAPSVRRPDPPDPPATPATPAVSPKLVLSVREDSAEEYKFIEAPGGAIIRVKARPTEQASPQVGGQEGARCRWEAKRAQGAGGRPRGRKVQAGGQEGARCRWEAKRAQGAGGRPIGHKVQHDSRMPIFAPNATSTTQPSTVSNLKVQKGPWMPVMGPPLSDSDMSSTDFGSPLPRDSDVSDSLHKMLYKIHIKDQRQPSLTNPPRYQRVNTQQPRYQRVMENQQPGTQREGAKRIKSPAIDAHQKNDAMTPSLENADNGRKSPIPVDLPIQLPNKLIDGLGGLEENGEVPLTGGGRIVTVKGENGDYFYFYDDGGDLAAPAASDAYYEYAFPTLEEDKIENLRIHSDALSLNVRDSQIGKDSTAPRTAGRKEEVPSATEDPIIVSPPFPLSEYPTRRFFSTLRPLSRPTLGNPAFIKTKPILETFIIRKPSEKEATQDGQSKVHNQDGGFETFAREDLEDFNLDRFRESTMSAFDRAHIRTTKSTTETMTPSRTTAATSPATTSSTTSTTTLKSTTSSTTTSSPTTSSTPSVMSTPSTPDASTTRKTPSREEIESLLLNLLALSSTPDEMSKALIETMSHVKNLISDNRTISTTTEGGKQLEGDLKPDDKTTQESSDAVAPKNYNSYEDYMDLLKEVPKSKIELSAGKMFSSDLEVTPVPDFLTSTTHSTKEADRIPTDPHIERQRQYQENLRKLLEEQRKYQIQQIENQYKLQLLKHEQELLLQEQQMLRQQQLAPPNQSTTEGHEAKTETEPKRQNPASSILEESFKIKNDTSHAPAEQDLPEDEITSIITQEMPSLYEKPNGRVRYETSSSLAPQHRLVTFQDVVEKNEDTPVDYHSQRPKDRDTQDPSEDLNSEQAANSKEKIATETLTQKLETVFINNKETKPNRIYFNNHEVKRPIDALTVPGLASTQETHFTTSTLPPDDKNHQLTVDDSLAILSEVGIHTPEQLLEALQREFMALRSITQNQQKEKIEDLSTTDEKEQLAQDSKDLSKSPEIEQAQLKVLDRLRGLTKPQPEPDYEDSFDFINVDVPSDRLAIADTEFDPDVDDYMNLSEWILTNLQPNTMPEHVDSAPDVSDSRMPSEILESHHPNLRISFEATTPASPAKRRTTQRTTDRSALTSFESRVGHFEHQLTNSKNFIRNQDPRRPFTRKPSTTGPVVRLPTSYSSRRPSENLTRDQIIAQHLERYRQQQLLFQQTQEQIRRNQMMTNHVSSLLRNNQNVPADRMFLPGDLISQINPIPLGTDIQFENKPFVKPPSTSLQPPATMPTSTTRLTIRDFLTTRKPLVIDTEVVTSQSSNVEFNHKRTTKKPQLNPIYVPSTDYPAVVTHQTENYDRFLTVPVITGDHVDFVKVTRGKMNYPRVVIVNTNPTVAGLSSTTPMTPHLRFNENEGRGGSNLPSFSLSSDPLDKLVETLMKNEKLAETPGMVPEKVKIHEENSKLLSGDNATQATQELEGSHIVMISDNLDSLTAETVMNSIERNLPGELRNPTPYSQHENSFRTGGPPRPMLETVRDLSERYLSDPTMTEELRDSHEEKALQEGKLSDNIGERQPGGQTNPHESRPSSTQLSLGDLRNLDLSRVSTDDLRRLLDEIKSEPEVPELNQYEQDIFYPENYYEREFLYPDQGYDTEDDNNFFNVSLNEINNSSSQNPQRENNVIQPPAGYHDNGNTLKINTKKLSDVMTMPASEFLETSLRTSNLTLDQPENINNDSGVVSETPSDPDRTNSSLNDTAVNTIGQESVRSRSESNVASGHDDNVIWATTPSSSRKTLAEIQLSEISLKNPGAFRSATVTKIPKANSSEKSEADGLNFETFKEDLAYLESIREQLLKSIHVTEVSSDKPVPGETSANHTEDKNFRLTLDKEKLKSYMSESEITEAVRSRAKRAANSLFPSWLVDLDPFRFTRRAFDNSQLALNDYKASVSEPKKNESPNKFSTSSHSTSGGNGRVSNSDDVHPKNMYHSGDDEIITVYITTEDFKHSDGKAFTKSDAEFSSRGHGIPMTTESPVHTFVLRQGQSLHDLLQEIFKKLIEEEKSGKRQHDLMETDNGFLERMDNLESLGVEHGESYDEFLDDVHEDNIVKNSAYDGSKGYISVHHSTQEKTLPENSKVTNISQSSLKDMNVIDISKVVEETKTEEEHHKLRNDSSTSKFRAENSQSKTSEKEVILLKDVLPLESLGISAVKSDRDRVKKTQETLHVSTVDATGNSFSEIETPTTSSIFQNATRSPVQISGLRYTTKKPNSISNSTPNSHNTAGATVDQTITTTQRTSLIEKLTEVEGEKTNTTKLKNKPVITQEEFLRLYSGLFLTSTTTSAPLNYTAHSELYELFPVMTRPMNKINETEGGGAATTPLSPSPAPSSAGVGEANVGTTAAPTVKPLRVITSIDVSVSRHGLNDSVDCGPTERACGSGECLPRAKFCNLVGDCADESDELDCSCADFLRAQFLERKICDEIIDCWDMSDETDCEWCSPGQFICSGSRRCVDQRQVCDGRLDCDEGDDEDNCVTIAPDEAAAQGLQYHDEGYVMVRRKGRWGKLCVDNLEESTHTSSMRRLFHSPSDRGGESHSPSDGGEHRYDVTQLGESVCRTLSYGSLSSIERIQDPQQSLLSRIATQSFASSTYFEFTAQEWTPNNQFESSRSRRSSDVEPAASTNSKPKPKRTLAVILSEAGMGFREKAIPGDAIAEKRMTKRSTSAVSFQEGNPSASHIEGPHPQAVYPVTVDGRTAAVGEPLYPSTNTHKFSAGQKLKHAPMRYGGNFYGHTGTTRSPFRYTPKPLLSTSENQSGTFEQLSSSTTWSTTTILPDTTKVERASLYDLKNSAQQYAYLYDGEIATRPTTTVYEFYQQSHKEIKPEKKYTIHGELITTNLPNHRLKLTGKPPKPSATDHAPTYSIHEPTDDPYEESSSSTVTKPPSLVDLQQKIAAASLGVSQHMMDDDAVSGHDNSLLSSTSLFSETTCPKKDVVRLTCGNLQCGVRPQAPGHRAKYRGGDLLRRTARIVGGSNSSPGSWPWQAALYKEGEYQCGASLLNTRWLISAGHCFYGSTEAYWVARLGALRRGTTLPSPYEQTRVITHIFICLLYTSRCV</sequence>
<feature type="region of interest" description="Disordered" evidence="9">
    <location>
        <begin position="112"/>
        <end position="136"/>
    </location>
</feature>
<keyword evidence="3" id="KW-0812">Transmembrane</keyword>
<feature type="compositionally biased region" description="Basic and acidic residues" evidence="9">
    <location>
        <begin position="635"/>
        <end position="648"/>
    </location>
</feature>
<dbReference type="Pfam" id="PF00057">
    <property type="entry name" value="Ldl_recept_a"/>
    <property type="match status" value="2"/>
</dbReference>
<dbReference type="PANTHER" id="PTHR24270">
    <property type="entry name" value="LOW-DENSITY LIPOPROTEIN RECEPTOR-RELATED"/>
    <property type="match status" value="1"/>
</dbReference>
<feature type="region of interest" description="Disordered" evidence="9">
    <location>
        <begin position="863"/>
        <end position="901"/>
    </location>
</feature>
<dbReference type="InterPro" id="IPR009003">
    <property type="entry name" value="Peptidase_S1_PA"/>
</dbReference>
<dbReference type="PRINTS" id="PR00261">
    <property type="entry name" value="LDLRECEPTOR"/>
</dbReference>
<dbReference type="Proteomes" id="UP000694843">
    <property type="component" value="Unplaced"/>
</dbReference>
<evidence type="ECO:0000256" key="7">
    <source>
        <dbReference type="ARBA" id="ARBA00023157"/>
    </source>
</evidence>
<feature type="region of interest" description="Disordered" evidence="9">
    <location>
        <begin position="1877"/>
        <end position="1896"/>
    </location>
</feature>
<evidence type="ECO:0000259" key="10">
    <source>
        <dbReference type="PROSITE" id="PS50240"/>
    </source>
</evidence>
<dbReference type="RefSeq" id="XP_047736338.1">
    <property type="nucleotide sequence ID" value="XM_047880382.1"/>
</dbReference>
<organism evidence="11 12">
    <name type="scientific">Hyalella azteca</name>
    <name type="common">Amphipod</name>
    <dbReference type="NCBI Taxonomy" id="294128"/>
    <lineage>
        <taxon>Eukaryota</taxon>
        <taxon>Metazoa</taxon>
        <taxon>Ecdysozoa</taxon>
        <taxon>Arthropoda</taxon>
        <taxon>Crustacea</taxon>
        <taxon>Multicrustacea</taxon>
        <taxon>Malacostraca</taxon>
        <taxon>Eumalacostraca</taxon>
        <taxon>Peracarida</taxon>
        <taxon>Amphipoda</taxon>
        <taxon>Senticaudata</taxon>
        <taxon>Talitrida</taxon>
        <taxon>Talitroidea</taxon>
        <taxon>Hyalellidae</taxon>
        <taxon>Hyalella</taxon>
    </lineage>
</organism>
<dbReference type="InterPro" id="IPR050685">
    <property type="entry name" value="LDLR"/>
</dbReference>
<dbReference type="Gene3D" id="2.40.10.10">
    <property type="entry name" value="Trypsin-like serine proteases"/>
    <property type="match status" value="1"/>
</dbReference>
<accession>A0A979FI10</accession>
<dbReference type="PROSITE" id="PS50240">
    <property type="entry name" value="TRYPSIN_DOM"/>
    <property type="match status" value="1"/>
</dbReference>
<evidence type="ECO:0000256" key="1">
    <source>
        <dbReference type="ARBA" id="ARBA00004167"/>
    </source>
</evidence>
<feature type="disulfide bond" evidence="8">
    <location>
        <begin position="2525"/>
        <end position="2540"/>
    </location>
</feature>
<dbReference type="InterPro" id="IPR043504">
    <property type="entry name" value="Peptidase_S1_PA_chymotrypsin"/>
</dbReference>
<keyword evidence="5" id="KW-1133">Transmembrane helix</keyword>
<feature type="compositionally biased region" description="Polar residues" evidence="9">
    <location>
        <begin position="233"/>
        <end position="263"/>
    </location>
</feature>
<dbReference type="PROSITE" id="PS01209">
    <property type="entry name" value="LDLRA_1"/>
    <property type="match status" value="1"/>
</dbReference>
<dbReference type="PROSITE" id="PS50068">
    <property type="entry name" value="LDLRA_2"/>
    <property type="match status" value="2"/>
</dbReference>
<name>A0A979FI10_HYAAZ</name>
<comment type="caution">
    <text evidence="8">Lacks conserved residue(s) required for the propagation of feature annotation.</text>
</comment>
<dbReference type="InterPro" id="IPR036055">
    <property type="entry name" value="LDL_receptor-like_sf"/>
</dbReference>
<feature type="region of interest" description="Disordered" evidence="9">
    <location>
        <begin position="1008"/>
        <end position="1035"/>
    </location>
</feature>
<keyword evidence="7 8" id="KW-1015">Disulfide bond</keyword>
<protein>
    <submittedName>
        <fullName evidence="12">Uncharacterized protein LOC108680550</fullName>
    </submittedName>
</protein>
<feature type="region of interest" description="Disordered" evidence="9">
    <location>
        <begin position="1522"/>
        <end position="1549"/>
    </location>
</feature>
<feature type="region of interest" description="Disordered" evidence="9">
    <location>
        <begin position="1960"/>
        <end position="1998"/>
    </location>
</feature>
<feature type="region of interest" description="Disordered" evidence="9">
    <location>
        <begin position="194"/>
        <end position="214"/>
    </location>
</feature>
<feature type="compositionally biased region" description="Polar residues" evidence="9">
    <location>
        <begin position="2183"/>
        <end position="2197"/>
    </location>
</feature>
<feature type="disulfide bond" evidence="8">
    <location>
        <begin position="2437"/>
        <end position="2449"/>
    </location>
</feature>
<dbReference type="GO" id="GO:0004252">
    <property type="term" value="F:serine-type endopeptidase activity"/>
    <property type="evidence" value="ECO:0007669"/>
    <property type="project" value="InterPro"/>
</dbReference>
<dbReference type="GO" id="GO:0016192">
    <property type="term" value="P:vesicle-mediated transport"/>
    <property type="evidence" value="ECO:0007669"/>
    <property type="project" value="UniProtKB-ARBA"/>
</dbReference>
<feature type="region of interest" description="Disordered" evidence="9">
    <location>
        <begin position="1561"/>
        <end position="1609"/>
    </location>
</feature>
<feature type="region of interest" description="Disordered" evidence="9">
    <location>
        <begin position="1"/>
        <end position="64"/>
    </location>
</feature>
<evidence type="ECO:0000256" key="8">
    <source>
        <dbReference type="PROSITE-ProRule" id="PRU00124"/>
    </source>
</evidence>
<feature type="compositionally biased region" description="Basic and acidic residues" evidence="9">
    <location>
        <begin position="780"/>
        <end position="792"/>
    </location>
</feature>
<comment type="subcellular location">
    <subcellularLocation>
        <location evidence="2">Endomembrane system</location>
    </subcellularLocation>
    <subcellularLocation>
        <location evidence="1">Membrane</location>
        <topology evidence="1">Single-pass membrane protein</topology>
    </subcellularLocation>
</comment>
<dbReference type="PROSITE" id="PS00134">
    <property type="entry name" value="TRYPSIN_HIS"/>
    <property type="match status" value="1"/>
</dbReference>
<feature type="disulfide bond" evidence="8">
    <location>
        <begin position="2444"/>
        <end position="2462"/>
    </location>
</feature>
<dbReference type="InterPro" id="IPR023415">
    <property type="entry name" value="LDLR_class-A_CS"/>
</dbReference>
<evidence type="ECO:0000313" key="11">
    <source>
        <dbReference type="Proteomes" id="UP000694843"/>
    </source>
</evidence>
<keyword evidence="4" id="KW-0677">Repeat</keyword>
<evidence type="ECO:0000313" key="12">
    <source>
        <dbReference type="RefSeq" id="XP_047736338.1"/>
    </source>
</evidence>
<dbReference type="SUPFAM" id="SSF50494">
    <property type="entry name" value="Trypsin-like serine proteases"/>
    <property type="match status" value="1"/>
</dbReference>
<reference evidence="12" key="1">
    <citation type="submission" date="2025-08" db="UniProtKB">
        <authorList>
            <consortium name="RefSeq"/>
        </authorList>
    </citation>
    <scope>IDENTIFICATION</scope>
    <source>
        <tissue evidence="12">Whole organism</tissue>
    </source>
</reference>
<feature type="region of interest" description="Disordered" evidence="9">
    <location>
        <begin position="627"/>
        <end position="654"/>
    </location>
</feature>
<feature type="compositionally biased region" description="Polar residues" evidence="9">
    <location>
        <begin position="1683"/>
        <end position="1698"/>
    </location>
</feature>
<evidence type="ECO:0000256" key="3">
    <source>
        <dbReference type="ARBA" id="ARBA00022692"/>
    </source>
</evidence>
<feature type="compositionally biased region" description="Basic and acidic residues" evidence="9">
    <location>
        <begin position="875"/>
        <end position="885"/>
    </location>
</feature>
<keyword evidence="11" id="KW-1185">Reference proteome</keyword>
<feature type="region of interest" description="Disordered" evidence="9">
    <location>
        <begin position="2584"/>
        <end position="2613"/>
    </location>
</feature>
<feature type="region of interest" description="Disordered" evidence="9">
    <location>
        <begin position="698"/>
        <end position="720"/>
    </location>
</feature>
<dbReference type="KEGG" id="hazt:108680550"/>
<feature type="region of interest" description="Disordered" evidence="9">
    <location>
        <begin position="1740"/>
        <end position="1770"/>
    </location>
</feature>
<feature type="region of interest" description="Disordered" evidence="9">
    <location>
        <begin position="766"/>
        <end position="797"/>
    </location>
</feature>
<dbReference type="SUPFAM" id="SSF57424">
    <property type="entry name" value="LDL receptor-like module"/>
    <property type="match status" value="2"/>
</dbReference>
<dbReference type="GO" id="GO:0006508">
    <property type="term" value="P:proteolysis"/>
    <property type="evidence" value="ECO:0007669"/>
    <property type="project" value="InterPro"/>
</dbReference>
<feature type="region of interest" description="Disordered" evidence="9">
    <location>
        <begin position="2171"/>
        <end position="2197"/>
    </location>
</feature>
<feature type="compositionally biased region" description="Basic and acidic residues" evidence="9">
    <location>
        <begin position="705"/>
        <end position="720"/>
    </location>
</feature>
<dbReference type="InterPro" id="IPR002172">
    <property type="entry name" value="LDrepeatLR_classA_rpt"/>
</dbReference>
<evidence type="ECO:0000256" key="6">
    <source>
        <dbReference type="ARBA" id="ARBA00023136"/>
    </source>
</evidence>
<feature type="region of interest" description="Disordered" evidence="9">
    <location>
        <begin position="2374"/>
        <end position="2404"/>
    </location>
</feature>
<keyword evidence="6" id="KW-0472">Membrane</keyword>
<feature type="compositionally biased region" description="Basic and acidic residues" evidence="9">
    <location>
        <begin position="2171"/>
        <end position="2182"/>
    </location>
</feature>
<feature type="region of interest" description="Disordered" evidence="9">
    <location>
        <begin position="230"/>
        <end position="303"/>
    </location>
</feature>
<feature type="compositionally biased region" description="Gly residues" evidence="9">
    <location>
        <begin position="1"/>
        <end position="18"/>
    </location>
</feature>
<evidence type="ECO:0000256" key="5">
    <source>
        <dbReference type="ARBA" id="ARBA00022989"/>
    </source>
</evidence>
<feature type="region of interest" description="Disordered" evidence="9">
    <location>
        <begin position="1180"/>
        <end position="1199"/>
    </location>
</feature>
<feature type="domain" description="Peptidase S1" evidence="10">
    <location>
        <begin position="3032"/>
        <end position="3119"/>
    </location>
</feature>
<dbReference type="OrthoDB" id="6411962at2759"/>
<dbReference type="InterPro" id="IPR001254">
    <property type="entry name" value="Trypsin_dom"/>
</dbReference>
<feature type="region of interest" description="Disordered" evidence="9">
    <location>
        <begin position="392"/>
        <end position="422"/>
    </location>
</feature>